<dbReference type="Proteomes" id="UP000828390">
    <property type="component" value="Unassembled WGS sequence"/>
</dbReference>
<reference evidence="3" key="2">
    <citation type="submission" date="2020-11" db="EMBL/GenBank/DDBJ databases">
        <authorList>
            <person name="McCartney M.A."/>
            <person name="Auch B."/>
            <person name="Kono T."/>
            <person name="Mallez S."/>
            <person name="Becker A."/>
            <person name="Gohl D.M."/>
            <person name="Silverstein K.A.T."/>
            <person name="Koren S."/>
            <person name="Bechman K.B."/>
            <person name="Herman A."/>
            <person name="Abrahante J.E."/>
            <person name="Garbe J."/>
        </authorList>
    </citation>
    <scope>NUCLEOTIDE SEQUENCE</scope>
    <source>
        <strain evidence="3">Duluth1</strain>
        <tissue evidence="3">Whole animal</tissue>
    </source>
</reference>
<dbReference type="InterPro" id="IPR046903">
    <property type="entry name" value="Mab-21-like_nuc_Trfase"/>
</dbReference>
<accession>A0A9D4E4L3</accession>
<dbReference type="Gene3D" id="1.10.1410.40">
    <property type="match status" value="1"/>
</dbReference>
<dbReference type="PANTHER" id="PTHR10656:SF42">
    <property type="entry name" value="CYCLIC GMP-AMP SYNTHASE-LIKE PROTEIN-RELATED"/>
    <property type="match status" value="1"/>
</dbReference>
<dbReference type="Pfam" id="PF03281">
    <property type="entry name" value="Mab-21"/>
    <property type="match status" value="1"/>
</dbReference>
<keyword evidence="4" id="KW-1185">Reference proteome</keyword>
<comment type="caution">
    <text evidence="3">The sequence shown here is derived from an EMBL/GenBank/DDBJ whole genome shotgun (WGS) entry which is preliminary data.</text>
</comment>
<feature type="domain" description="Mab-21-like nucleotidyltransferase" evidence="2">
    <location>
        <begin position="58"/>
        <end position="223"/>
    </location>
</feature>
<dbReference type="PANTHER" id="PTHR10656">
    <property type="entry name" value="CELL FATE DETERMINING PROTEIN MAB21-RELATED"/>
    <property type="match status" value="1"/>
</dbReference>
<evidence type="ECO:0000256" key="1">
    <source>
        <dbReference type="ARBA" id="ARBA00008307"/>
    </source>
</evidence>
<dbReference type="Gene3D" id="3.30.460.90">
    <property type="match status" value="1"/>
</dbReference>
<comment type="similarity">
    <text evidence="1">Belongs to the mab-21 family.</text>
</comment>
<reference evidence="3" key="1">
    <citation type="journal article" date="2019" name="bioRxiv">
        <title>The Genome of the Zebra Mussel, Dreissena polymorpha: A Resource for Invasive Species Research.</title>
        <authorList>
            <person name="McCartney M.A."/>
            <person name="Auch B."/>
            <person name="Kono T."/>
            <person name="Mallez S."/>
            <person name="Zhang Y."/>
            <person name="Obille A."/>
            <person name="Becker A."/>
            <person name="Abrahante J.E."/>
            <person name="Garbe J."/>
            <person name="Badalamenti J.P."/>
            <person name="Herman A."/>
            <person name="Mangelson H."/>
            <person name="Liachko I."/>
            <person name="Sullivan S."/>
            <person name="Sone E.D."/>
            <person name="Koren S."/>
            <person name="Silverstein K.A.T."/>
            <person name="Beckman K.B."/>
            <person name="Gohl D.M."/>
        </authorList>
    </citation>
    <scope>NUCLEOTIDE SEQUENCE</scope>
    <source>
        <strain evidence="3">Duluth1</strain>
        <tissue evidence="3">Whole animal</tissue>
    </source>
</reference>
<proteinExistence type="inferred from homology"/>
<evidence type="ECO:0000259" key="2">
    <source>
        <dbReference type="Pfam" id="PF03281"/>
    </source>
</evidence>
<evidence type="ECO:0000313" key="4">
    <source>
        <dbReference type="Proteomes" id="UP000828390"/>
    </source>
</evidence>
<protein>
    <recommendedName>
        <fullName evidence="2">Mab-21-like nucleotidyltransferase domain-containing protein</fullName>
    </recommendedName>
</protein>
<organism evidence="3 4">
    <name type="scientific">Dreissena polymorpha</name>
    <name type="common">Zebra mussel</name>
    <name type="synonym">Mytilus polymorpha</name>
    <dbReference type="NCBI Taxonomy" id="45954"/>
    <lineage>
        <taxon>Eukaryota</taxon>
        <taxon>Metazoa</taxon>
        <taxon>Spiralia</taxon>
        <taxon>Lophotrochozoa</taxon>
        <taxon>Mollusca</taxon>
        <taxon>Bivalvia</taxon>
        <taxon>Autobranchia</taxon>
        <taxon>Heteroconchia</taxon>
        <taxon>Euheterodonta</taxon>
        <taxon>Imparidentia</taxon>
        <taxon>Neoheterodontei</taxon>
        <taxon>Myida</taxon>
        <taxon>Dreissenoidea</taxon>
        <taxon>Dreissenidae</taxon>
        <taxon>Dreissena</taxon>
    </lineage>
</organism>
<name>A0A9D4E4L3_DREPO</name>
<dbReference type="AlphaFoldDB" id="A0A9D4E4L3"/>
<dbReference type="EMBL" id="JAIWYP010000009">
    <property type="protein sequence ID" value="KAH3773071.1"/>
    <property type="molecule type" value="Genomic_DNA"/>
</dbReference>
<gene>
    <name evidence="3" type="ORF">DPMN_174422</name>
</gene>
<sequence>MDNFFLIGNIDFDRTDFAESRQVADEVMDLILHDLRRQSPQYKGLRIDSYIRQGSSRDGLKVWKADEFDSMLEFHIEGLEKRVERMYIASPLVSGKNIPGFCYLQITGTTPENLRKSCPELFEEGVFQSKAGQIFISSKRLYERVFYSMVDKAIHNLTIEDASTIFRNAETFRLTQNWNPPAINVTIELKFSGKPAKVIDLDLVPAFCLSLDKTTRYKDCLLNCPIHAVCKWIDGEDFNQDLIWSAKSTGYEIHILDVARDDQRTLFIMTALRIVKTYFVKTTQIAKAGSFLPPQIVTVLKSYHLKQIAFYMIYYICHKYKHFKLYSAEKALSYFIAFLDKALEAKRLPHFFFTSSAARDMLPGFPEQSRTQQRYNLFRKIPSEALAKAKQSLSDNLILNVAFSGGGGGRDDELTSAIQDFGNAILGDDDYF</sequence>
<evidence type="ECO:0000313" key="3">
    <source>
        <dbReference type="EMBL" id="KAH3773071.1"/>
    </source>
</evidence>